<dbReference type="SMART" id="SM00422">
    <property type="entry name" value="HTH_MERR"/>
    <property type="match status" value="2"/>
</dbReference>
<sequence length="247" mass="26632">MESRNSGPMRTVTVARRSGYSVQQIRNLEGDGVLPPAARTDSGYRVYDDRHVRAARAYRALAAAVGPVEAKTIMRTVHAAPVAEALARLDAAHADLDRQRRDLRAAEAAAHAIADEPLTAVRPADAMTVSELADALGIRASTLRHWDAEGLVVPGRAGGARRYSPTDVRDARIVHQLRRAGHRIDDLRTLLPHFRGARRHEVLAALAARGETLTRRSRALLTAAAELDGLLAEAEPAAGPGRLTARN</sequence>
<gene>
    <name evidence="4" type="ORF">ERS450000_01820</name>
</gene>
<accession>A0A0H5NMF7</accession>
<dbReference type="InterPro" id="IPR009061">
    <property type="entry name" value="DNA-bd_dom_put_sf"/>
</dbReference>
<dbReference type="Gene3D" id="1.10.1660.10">
    <property type="match status" value="2"/>
</dbReference>
<name>A0A0H5NMF7_NOCFR</name>
<dbReference type="InterPro" id="IPR000551">
    <property type="entry name" value="MerR-type_HTH_dom"/>
</dbReference>
<organism evidence="4 5">
    <name type="scientific">Nocardia farcinica</name>
    <dbReference type="NCBI Taxonomy" id="37329"/>
    <lineage>
        <taxon>Bacteria</taxon>
        <taxon>Bacillati</taxon>
        <taxon>Actinomycetota</taxon>
        <taxon>Actinomycetes</taxon>
        <taxon>Mycobacteriales</taxon>
        <taxon>Nocardiaceae</taxon>
        <taxon>Nocardia</taxon>
    </lineage>
</organism>
<feature type="coiled-coil region" evidence="2">
    <location>
        <begin position="82"/>
        <end position="116"/>
    </location>
</feature>
<keyword evidence="2" id="KW-0175">Coiled coil</keyword>
<reference evidence="5" key="1">
    <citation type="submission" date="2015-03" db="EMBL/GenBank/DDBJ databases">
        <authorList>
            <consortium name="Pathogen Informatics"/>
        </authorList>
    </citation>
    <scope>NUCLEOTIDE SEQUENCE [LARGE SCALE GENOMIC DNA]</scope>
    <source>
        <strain evidence="5">NCTC11134</strain>
    </source>
</reference>
<dbReference type="PANTHER" id="PTHR30204">
    <property type="entry name" value="REDOX-CYCLING DRUG-SENSING TRANSCRIPTIONAL ACTIVATOR SOXR"/>
    <property type="match status" value="1"/>
</dbReference>
<evidence type="ECO:0000256" key="1">
    <source>
        <dbReference type="ARBA" id="ARBA00023125"/>
    </source>
</evidence>
<dbReference type="GO" id="GO:0003700">
    <property type="term" value="F:DNA-binding transcription factor activity"/>
    <property type="evidence" value="ECO:0007669"/>
    <property type="project" value="InterPro"/>
</dbReference>
<evidence type="ECO:0000256" key="2">
    <source>
        <dbReference type="SAM" id="Coils"/>
    </source>
</evidence>
<dbReference type="Proteomes" id="UP000057820">
    <property type="component" value="Chromosome 1"/>
</dbReference>
<dbReference type="AlphaFoldDB" id="A0A0H5NMF7"/>
<keyword evidence="1" id="KW-0238">DNA-binding</keyword>
<proteinExistence type="predicted"/>
<dbReference type="EMBL" id="LN868938">
    <property type="protein sequence ID" value="CRY76372.1"/>
    <property type="molecule type" value="Genomic_DNA"/>
</dbReference>
<dbReference type="InterPro" id="IPR047057">
    <property type="entry name" value="MerR_fam"/>
</dbReference>
<evidence type="ECO:0000313" key="4">
    <source>
        <dbReference type="EMBL" id="CRY76372.1"/>
    </source>
</evidence>
<evidence type="ECO:0000259" key="3">
    <source>
        <dbReference type="PROSITE" id="PS50937"/>
    </source>
</evidence>
<dbReference type="PANTHER" id="PTHR30204:SF93">
    <property type="entry name" value="HTH MERR-TYPE DOMAIN-CONTAINING PROTEIN"/>
    <property type="match status" value="1"/>
</dbReference>
<evidence type="ECO:0000313" key="5">
    <source>
        <dbReference type="Proteomes" id="UP000057820"/>
    </source>
</evidence>
<dbReference type="Pfam" id="PF13411">
    <property type="entry name" value="MerR_1"/>
    <property type="match status" value="2"/>
</dbReference>
<dbReference type="SUPFAM" id="SSF46955">
    <property type="entry name" value="Putative DNA-binding domain"/>
    <property type="match status" value="2"/>
</dbReference>
<dbReference type="KEGG" id="nfr:ERS450000_01820"/>
<feature type="domain" description="HTH merR-type" evidence="3">
    <location>
        <begin position="126"/>
        <end position="193"/>
    </location>
</feature>
<feature type="domain" description="HTH merR-type" evidence="3">
    <location>
        <begin position="14"/>
        <end position="56"/>
    </location>
</feature>
<protein>
    <submittedName>
        <fullName evidence="4">Zinc-responsive transcriptional regulator</fullName>
    </submittedName>
</protein>
<dbReference type="GO" id="GO:0003677">
    <property type="term" value="F:DNA binding"/>
    <property type="evidence" value="ECO:0007669"/>
    <property type="project" value="UniProtKB-KW"/>
</dbReference>
<dbReference type="PROSITE" id="PS50937">
    <property type="entry name" value="HTH_MERR_2"/>
    <property type="match status" value="2"/>
</dbReference>